<feature type="transmembrane region" description="Helical" evidence="2">
    <location>
        <begin position="242"/>
        <end position="260"/>
    </location>
</feature>
<comment type="caution">
    <text evidence="3">The sequence shown here is derived from an EMBL/GenBank/DDBJ whole genome shotgun (WGS) entry which is preliminary data.</text>
</comment>
<accession>A0AA39WIT2</accession>
<feature type="transmembrane region" description="Helical" evidence="2">
    <location>
        <begin position="90"/>
        <end position="109"/>
    </location>
</feature>
<feature type="region of interest" description="Disordered" evidence="1">
    <location>
        <begin position="142"/>
        <end position="176"/>
    </location>
</feature>
<dbReference type="Proteomes" id="UP001175000">
    <property type="component" value="Unassembled WGS sequence"/>
</dbReference>
<keyword evidence="2" id="KW-0812">Transmembrane</keyword>
<keyword evidence="2" id="KW-1133">Transmembrane helix</keyword>
<feature type="transmembrane region" description="Helical" evidence="2">
    <location>
        <begin position="49"/>
        <end position="70"/>
    </location>
</feature>
<reference evidence="3" key="1">
    <citation type="submission" date="2023-06" db="EMBL/GenBank/DDBJ databases">
        <title>Genome-scale phylogeny and comparative genomics of the fungal order Sordariales.</title>
        <authorList>
            <consortium name="Lawrence Berkeley National Laboratory"/>
            <person name="Hensen N."/>
            <person name="Bonometti L."/>
            <person name="Westerberg I."/>
            <person name="Brannstrom I.O."/>
            <person name="Guillou S."/>
            <person name="Cros-Aarteil S."/>
            <person name="Calhoun S."/>
            <person name="Haridas S."/>
            <person name="Kuo A."/>
            <person name="Mondo S."/>
            <person name="Pangilinan J."/>
            <person name="Riley R."/>
            <person name="Labutti K."/>
            <person name="Andreopoulos B."/>
            <person name="Lipzen A."/>
            <person name="Chen C."/>
            <person name="Yanf M."/>
            <person name="Daum C."/>
            <person name="Ng V."/>
            <person name="Clum A."/>
            <person name="Steindorff A."/>
            <person name="Ohm R."/>
            <person name="Martin F."/>
            <person name="Silar P."/>
            <person name="Natvig D."/>
            <person name="Lalanne C."/>
            <person name="Gautier V."/>
            <person name="Ament-Velasquez S.L."/>
            <person name="Kruys A."/>
            <person name="Hutchinson M.I."/>
            <person name="Powell A.J."/>
            <person name="Barry K."/>
            <person name="Miller A.N."/>
            <person name="Grigoriev I.V."/>
            <person name="Debuchy R."/>
            <person name="Gladieux P."/>
            <person name="Thoren M.H."/>
            <person name="Johannesson H."/>
        </authorList>
    </citation>
    <scope>NUCLEOTIDE SEQUENCE</scope>
    <source>
        <strain evidence="3">CBS 606.72</strain>
    </source>
</reference>
<keyword evidence="4" id="KW-1185">Reference proteome</keyword>
<evidence type="ECO:0000313" key="4">
    <source>
        <dbReference type="Proteomes" id="UP001175000"/>
    </source>
</evidence>
<feature type="transmembrane region" description="Helical" evidence="2">
    <location>
        <begin position="187"/>
        <end position="209"/>
    </location>
</feature>
<organism evidence="3 4">
    <name type="scientific">Immersiella caudata</name>
    <dbReference type="NCBI Taxonomy" id="314043"/>
    <lineage>
        <taxon>Eukaryota</taxon>
        <taxon>Fungi</taxon>
        <taxon>Dikarya</taxon>
        <taxon>Ascomycota</taxon>
        <taxon>Pezizomycotina</taxon>
        <taxon>Sordariomycetes</taxon>
        <taxon>Sordariomycetidae</taxon>
        <taxon>Sordariales</taxon>
        <taxon>Lasiosphaeriaceae</taxon>
        <taxon>Immersiella</taxon>
    </lineage>
</organism>
<feature type="transmembrane region" description="Helical" evidence="2">
    <location>
        <begin position="116"/>
        <end position="135"/>
    </location>
</feature>
<sequence>MFFMPAVYGYDSASRTQVISFLSDGGVVLAIWWLESLRSGRKSLYLQHPSILALTGQLIGLGVVAPLYAFLYLTASPSSSYSLPSTTTPVLPALILGYYIPTLLTFFSPDLPDRQAFLSIWQLFPVYISLAYHTIASLSTTPKDDVISTRPPSSNASTASDSDSEPELDSDGAPPLPSLAKLNRDVLLMRITIGVPTLLGALSWMFTLIQARGEITRIFIPSGTPSSGLPSLTAFSAQFLRWDWVSVFGAMALWMGWVYVSEGSGVQPQGYLPRVLKGGSAAVGWAGMLTAAGGIGLGFGPGAMLGVGWWWREEVRAAELEKTVLKREVQRKVDALLRANGA</sequence>
<evidence type="ECO:0000256" key="2">
    <source>
        <dbReference type="SAM" id="Phobius"/>
    </source>
</evidence>
<evidence type="ECO:0000256" key="1">
    <source>
        <dbReference type="SAM" id="MobiDB-lite"/>
    </source>
</evidence>
<feature type="transmembrane region" description="Helical" evidence="2">
    <location>
        <begin position="18"/>
        <end position="37"/>
    </location>
</feature>
<dbReference type="AlphaFoldDB" id="A0AA39WIT2"/>
<feature type="transmembrane region" description="Helical" evidence="2">
    <location>
        <begin position="280"/>
        <end position="311"/>
    </location>
</feature>
<name>A0AA39WIT2_9PEZI</name>
<keyword evidence="2" id="KW-0472">Membrane</keyword>
<evidence type="ECO:0000313" key="3">
    <source>
        <dbReference type="EMBL" id="KAK0616172.1"/>
    </source>
</evidence>
<proteinExistence type="predicted"/>
<dbReference type="EMBL" id="JAULSU010000005">
    <property type="protein sequence ID" value="KAK0616172.1"/>
    <property type="molecule type" value="Genomic_DNA"/>
</dbReference>
<gene>
    <name evidence="3" type="ORF">B0T14DRAFT_497478</name>
</gene>
<protein>
    <submittedName>
        <fullName evidence="3">Uncharacterized protein</fullName>
    </submittedName>
</protein>